<dbReference type="CDD" id="cd03232">
    <property type="entry name" value="ABCG_PDR_domain2"/>
    <property type="match status" value="1"/>
</dbReference>
<dbReference type="Pfam" id="PF01061">
    <property type="entry name" value="ABC2_membrane"/>
    <property type="match status" value="1"/>
</dbReference>
<dbReference type="PANTHER" id="PTHR48040:SF45">
    <property type="entry name" value="PLEIOTROPIC DRUG RESISTANCE PROTEIN 1-LIKE"/>
    <property type="match status" value="1"/>
</dbReference>
<reference evidence="12" key="1">
    <citation type="submission" date="2023-03" db="EMBL/GenBank/DDBJ databases">
        <authorList>
            <person name="Julca I."/>
        </authorList>
    </citation>
    <scope>NUCLEOTIDE SEQUENCE</scope>
</reference>
<dbReference type="GO" id="GO:0140359">
    <property type="term" value="F:ABC-type transporter activity"/>
    <property type="evidence" value="ECO:0007669"/>
    <property type="project" value="InterPro"/>
</dbReference>
<dbReference type="PANTHER" id="PTHR48040">
    <property type="entry name" value="PLEIOTROPIC DRUG RESISTANCE PROTEIN 1-LIKE ISOFORM X1"/>
    <property type="match status" value="1"/>
</dbReference>
<feature type="transmembrane region" description="Helical" evidence="10">
    <location>
        <begin position="472"/>
        <end position="492"/>
    </location>
</feature>
<dbReference type="AlphaFoldDB" id="A0AAV1E4F7"/>
<dbReference type="FunFam" id="3.40.50.300:FF:000179">
    <property type="entry name" value="ABC transporter G family member 34"/>
    <property type="match status" value="1"/>
</dbReference>
<keyword evidence="6" id="KW-0547">Nucleotide-binding</keyword>
<dbReference type="Pfam" id="PF14510">
    <property type="entry name" value="ABC_trans_N"/>
    <property type="match status" value="1"/>
</dbReference>
<evidence type="ECO:0000259" key="11">
    <source>
        <dbReference type="PROSITE" id="PS50893"/>
    </source>
</evidence>
<dbReference type="SMART" id="SM00382">
    <property type="entry name" value="AAA"/>
    <property type="match status" value="2"/>
</dbReference>
<keyword evidence="4 10" id="KW-0812">Transmembrane</keyword>
<dbReference type="InterPro" id="IPR013525">
    <property type="entry name" value="ABC2_TM"/>
</dbReference>
<accession>A0AAV1E4F7</accession>
<keyword evidence="7" id="KW-0067">ATP-binding</keyword>
<evidence type="ECO:0000256" key="1">
    <source>
        <dbReference type="ARBA" id="ARBA00004141"/>
    </source>
</evidence>
<dbReference type="InterPro" id="IPR034003">
    <property type="entry name" value="ABCG_PDR_2"/>
</dbReference>
<comment type="similarity">
    <text evidence="2">Belongs to the ABC transporter superfamily. ABCG family. PDR (TC 3.A.1.205) subfamily.</text>
</comment>
<dbReference type="Pfam" id="PF19055">
    <property type="entry name" value="ABC2_membrane_7"/>
    <property type="match status" value="1"/>
</dbReference>
<evidence type="ECO:0000313" key="13">
    <source>
        <dbReference type="Proteomes" id="UP001161247"/>
    </source>
</evidence>
<gene>
    <name evidence="12" type="ORF">OLC1_LOCUS21724</name>
</gene>
<dbReference type="PROSITE" id="PS50893">
    <property type="entry name" value="ABC_TRANSPORTER_2"/>
    <property type="match status" value="2"/>
</dbReference>
<name>A0AAV1E4F7_OLDCO</name>
<feature type="transmembrane region" description="Helical" evidence="10">
    <location>
        <begin position="512"/>
        <end position="532"/>
    </location>
</feature>
<dbReference type="GO" id="GO:0009914">
    <property type="term" value="P:hormone transport"/>
    <property type="evidence" value="ECO:0007669"/>
    <property type="project" value="UniProtKB-ARBA"/>
</dbReference>
<evidence type="ECO:0000256" key="5">
    <source>
        <dbReference type="ARBA" id="ARBA00022737"/>
    </source>
</evidence>
<dbReference type="GO" id="GO:0016887">
    <property type="term" value="F:ATP hydrolysis activity"/>
    <property type="evidence" value="ECO:0007669"/>
    <property type="project" value="InterPro"/>
</dbReference>
<evidence type="ECO:0000256" key="7">
    <source>
        <dbReference type="ARBA" id="ARBA00022840"/>
    </source>
</evidence>
<evidence type="ECO:0000256" key="3">
    <source>
        <dbReference type="ARBA" id="ARBA00022448"/>
    </source>
</evidence>
<dbReference type="GO" id="GO:0005524">
    <property type="term" value="F:ATP binding"/>
    <property type="evidence" value="ECO:0007669"/>
    <property type="project" value="UniProtKB-KW"/>
</dbReference>
<dbReference type="InterPro" id="IPR013581">
    <property type="entry name" value="PDR_assoc"/>
</dbReference>
<feature type="domain" description="ABC transporter" evidence="11">
    <location>
        <begin position="774"/>
        <end position="1018"/>
    </location>
</feature>
<dbReference type="InterPro" id="IPR003439">
    <property type="entry name" value="ABC_transporter-like_ATP-bd"/>
</dbReference>
<proteinExistence type="inferred from homology"/>
<feature type="transmembrane region" description="Helical" evidence="10">
    <location>
        <begin position="544"/>
        <end position="571"/>
    </location>
</feature>
<dbReference type="GO" id="GO:2000032">
    <property type="term" value="P:regulation of secondary shoot formation"/>
    <property type="evidence" value="ECO:0007669"/>
    <property type="project" value="UniProtKB-ARBA"/>
</dbReference>
<evidence type="ECO:0000256" key="2">
    <source>
        <dbReference type="ARBA" id="ARBA00006012"/>
    </source>
</evidence>
<evidence type="ECO:0000256" key="8">
    <source>
        <dbReference type="ARBA" id="ARBA00022989"/>
    </source>
</evidence>
<dbReference type="Pfam" id="PF00005">
    <property type="entry name" value="ABC_tran"/>
    <property type="match status" value="2"/>
</dbReference>
<sequence>MSNQQLEDGRLSKEFDVQNLEVAGRKMALERLMMKNGHDDPDADNFLLKLKQRIQRVGIELPTIEVRFQNLNVEAEAYLGSRAMPNIFNFYMNAFEGFLNSLGIISNKKIPFPVLREVNGIVRPGRLTLLLGPPASGKTTLLLALAGRLPSDLKSIDFNKLTYNGYETSEFVSQRSSAYVSQHDLHMGELTVRETLAFSARCLGVGAFHDMLVELLRREKEAHIDPDPDVDLIMKGIAFKGQETNVLVDYVIKILGLEACADTLVGDQMIRGISGGEKKRLTTGELMVGPARVLLMDEISTGLDSSTTFQIVNSIQQSVHVLQKTAVISLLQSAPETYELFDDLILLSEGHIVYQGPRGNVVEFFESMGFKCPDRKAVADFLQEVTSKKDQEQYWTGTDDDQPYSFVSPKQFAKAFQSSHIGENVSSELSICFDKSKSHPSALTNESYGVSQKEALRACFSREFLLLKRNSIIYAFRLSNVMIIAAIAMSIFPKSKMHKESLSDGLLFMAPLFLTVVMIMFNGFAELPLSLVKLPVFYKQRDLLFFPAWAYALPIWILTIPYAILEAGVWLGITYYPIGLDPDVGRFFRQYLLLIFINQSASGLFRLMAAVGRELTTANVYGSYALVIVLVLGGFILPYGDINKWSIWGYWISPLMYAQNAISVNEFFGQSWSHIYNGSTMPLGVLVLKNRSLFTHASWYWIGTISLIGFTILFNVLYTIALTFLKPPKQAQRALSTGEAIDLSSTSKGSVQSFDKNEVDRKRGMVLPFAPLVLTFDDIRYAIKMPQEMKAQGFMDDRLELLKGVSGSFRPGVLTALMGVSGAGKTTLLDVLAGRKTGGYIEGTIMVSGYPKKQETFARVAGYCEQNDIHSPHLTVYESLRYSAWLRLHAEVDVATRELVELTMIKEAIVGLPGVNGLSTEQRKRVTIAVELVANPSIIFMDEPTTGLDARAAAIVMRTVRNTVDTGRTVVCTIHQPSVDIFDAFDELVLLKIGGDQMYGGPLGRHCSELIKYFEGINGVQKFIIGRNPATWVMEVSSIAQEEALGVDFAAIYRSSKEYRVALYWASFPSWYLHDPYMNIDGS</sequence>
<dbReference type="EMBL" id="OX459125">
    <property type="protein sequence ID" value="CAI9115148.1"/>
    <property type="molecule type" value="Genomic_DNA"/>
</dbReference>
<dbReference type="GO" id="GO:0005886">
    <property type="term" value="C:plasma membrane"/>
    <property type="evidence" value="ECO:0007669"/>
    <property type="project" value="UniProtKB-ARBA"/>
</dbReference>
<feature type="transmembrane region" description="Helical" evidence="10">
    <location>
        <begin position="621"/>
        <end position="640"/>
    </location>
</feature>
<evidence type="ECO:0000256" key="4">
    <source>
        <dbReference type="ARBA" id="ARBA00022692"/>
    </source>
</evidence>
<keyword evidence="13" id="KW-1185">Reference proteome</keyword>
<evidence type="ECO:0000256" key="9">
    <source>
        <dbReference type="ARBA" id="ARBA00023136"/>
    </source>
</evidence>
<keyword evidence="8 10" id="KW-1133">Transmembrane helix</keyword>
<evidence type="ECO:0000313" key="12">
    <source>
        <dbReference type="EMBL" id="CAI9115148.1"/>
    </source>
</evidence>
<dbReference type="Gene3D" id="3.40.50.300">
    <property type="entry name" value="P-loop containing nucleotide triphosphate hydrolases"/>
    <property type="match status" value="2"/>
</dbReference>
<dbReference type="InterPro" id="IPR029481">
    <property type="entry name" value="ABC_trans_N"/>
</dbReference>
<dbReference type="Pfam" id="PF08370">
    <property type="entry name" value="PDR_assoc"/>
    <property type="match status" value="1"/>
</dbReference>
<comment type="subcellular location">
    <subcellularLocation>
        <location evidence="1">Membrane</location>
        <topology evidence="1">Multi-pass membrane protein</topology>
    </subcellularLocation>
</comment>
<dbReference type="Proteomes" id="UP001161247">
    <property type="component" value="Chromosome 8"/>
</dbReference>
<evidence type="ECO:0000256" key="10">
    <source>
        <dbReference type="SAM" id="Phobius"/>
    </source>
</evidence>
<dbReference type="InterPro" id="IPR027417">
    <property type="entry name" value="P-loop_NTPase"/>
</dbReference>
<evidence type="ECO:0000256" key="6">
    <source>
        <dbReference type="ARBA" id="ARBA00022741"/>
    </source>
</evidence>
<protein>
    <submittedName>
        <fullName evidence="12">OLC1v1015985C1</fullName>
    </submittedName>
</protein>
<dbReference type="InterPro" id="IPR003593">
    <property type="entry name" value="AAA+_ATPase"/>
</dbReference>
<dbReference type="InterPro" id="IPR043926">
    <property type="entry name" value="ABCG_dom"/>
</dbReference>
<dbReference type="SUPFAM" id="SSF52540">
    <property type="entry name" value="P-loop containing nucleoside triphosphate hydrolases"/>
    <property type="match status" value="2"/>
</dbReference>
<feature type="domain" description="ABC transporter" evidence="11">
    <location>
        <begin position="99"/>
        <end position="374"/>
    </location>
</feature>
<feature type="transmembrane region" description="Helical" evidence="10">
    <location>
        <begin position="699"/>
        <end position="725"/>
    </location>
</feature>
<keyword evidence="5" id="KW-0677">Repeat</keyword>
<keyword evidence="9 10" id="KW-0472">Membrane</keyword>
<dbReference type="FunFam" id="3.40.50.300:FF:000059">
    <property type="entry name" value="ABC transporter G family member 40"/>
    <property type="match status" value="1"/>
</dbReference>
<organism evidence="12 13">
    <name type="scientific">Oldenlandia corymbosa var. corymbosa</name>
    <dbReference type="NCBI Taxonomy" id="529605"/>
    <lineage>
        <taxon>Eukaryota</taxon>
        <taxon>Viridiplantae</taxon>
        <taxon>Streptophyta</taxon>
        <taxon>Embryophyta</taxon>
        <taxon>Tracheophyta</taxon>
        <taxon>Spermatophyta</taxon>
        <taxon>Magnoliopsida</taxon>
        <taxon>eudicotyledons</taxon>
        <taxon>Gunneridae</taxon>
        <taxon>Pentapetalae</taxon>
        <taxon>asterids</taxon>
        <taxon>lamiids</taxon>
        <taxon>Gentianales</taxon>
        <taxon>Rubiaceae</taxon>
        <taxon>Rubioideae</taxon>
        <taxon>Spermacoceae</taxon>
        <taxon>Hedyotis-Oldenlandia complex</taxon>
        <taxon>Oldenlandia</taxon>
    </lineage>
</organism>
<keyword evidence="3" id="KW-0813">Transport</keyword>